<keyword evidence="1" id="KW-1133">Transmembrane helix</keyword>
<evidence type="ECO:0000313" key="2">
    <source>
        <dbReference type="EMBL" id="GAA5062287.1"/>
    </source>
</evidence>
<keyword evidence="3" id="KW-1185">Reference proteome</keyword>
<gene>
    <name evidence="2" type="ORF">GCM10023336_40560</name>
</gene>
<accession>A0ABP9KR27</accession>
<dbReference type="EMBL" id="BAABKC010000057">
    <property type="protein sequence ID" value="GAA5062287.1"/>
    <property type="molecule type" value="Genomic_DNA"/>
</dbReference>
<evidence type="ECO:0000313" key="3">
    <source>
        <dbReference type="Proteomes" id="UP001500124"/>
    </source>
</evidence>
<keyword evidence="1" id="KW-0812">Transmembrane</keyword>
<comment type="caution">
    <text evidence="2">The sequence shown here is derived from an EMBL/GenBank/DDBJ whole genome shotgun (WGS) entry which is preliminary data.</text>
</comment>
<evidence type="ECO:0008006" key="4">
    <source>
        <dbReference type="Google" id="ProtNLM"/>
    </source>
</evidence>
<dbReference type="Proteomes" id="UP001500124">
    <property type="component" value="Unassembled WGS sequence"/>
</dbReference>
<keyword evidence="1" id="KW-0472">Membrane</keyword>
<sequence>MWFFDALASGFTHPTDPGRLQWFRIVFGTVLTARFALALGQGGWDRLATGSLSLHLAEQRFGPRQARLLASVYRPALIVRTAAALALALGLVPRLALLTVLAGAAMELLYLRSPNAVRYTLLTGTALLLAGDLGHGLAVEHGASAANTWAQCLLVLITTDIYWNSAWQKLRSPQFRSGLYLAQWVHTYSQVRDRLPYRRQFAVPGFVRRHAGNLTDRDVRLWRAVAAGVIAAEIALPPALLIEQTMPYAVVAGIGMHAAFSCLKPRQLITFSGLTVGTYIAFAAT</sequence>
<name>A0ABP9KR27_9ACTN</name>
<reference evidence="3" key="1">
    <citation type="journal article" date="2019" name="Int. J. Syst. Evol. Microbiol.">
        <title>The Global Catalogue of Microorganisms (GCM) 10K type strain sequencing project: providing services to taxonomists for standard genome sequencing and annotation.</title>
        <authorList>
            <consortium name="The Broad Institute Genomics Platform"/>
            <consortium name="The Broad Institute Genome Sequencing Center for Infectious Disease"/>
            <person name="Wu L."/>
            <person name="Ma J."/>
        </authorList>
    </citation>
    <scope>NUCLEOTIDE SEQUENCE [LARGE SCALE GENOMIC DNA]</scope>
    <source>
        <strain evidence="3">JCM 18410</strain>
    </source>
</reference>
<feature type="transmembrane region" description="Helical" evidence="1">
    <location>
        <begin position="20"/>
        <end position="39"/>
    </location>
</feature>
<protein>
    <recommendedName>
        <fullName evidence="4">HTTM domain-containing protein</fullName>
    </recommendedName>
</protein>
<evidence type="ECO:0000256" key="1">
    <source>
        <dbReference type="SAM" id="Phobius"/>
    </source>
</evidence>
<organism evidence="2 3">
    <name type="scientific">Streptomyces similanensis</name>
    <dbReference type="NCBI Taxonomy" id="1274988"/>
    <lineage>
        <taxon>Bacteria</taxon>
        <taxon>Bacillati</taxon>
        <taxon>Actinomycetota</taxon>
        <taxon>Actinomycetes</taxon>
        <taxon>Kitasatosporales</taxon>
        <taxon>Streptomycetaceae</taxon>
        <taxon>Streptomyces</taxon>
    </lineage>
</organism>
<dbReference type="RefSeq" id="WP_345669608.1">
    <property type="nucleotide sequence ID" value="NZ_BAABKC010000057.1"/>
</dbReference>
<proteinExistence type="predicted"/>